<evidence type="ECO:0000313" key="1">
    <source>
        <dbReference type="EMBL" id="SFQ19154.1"/>
    </source>
</evidence>
<dbReference type="EMBL" id="FOWC01000009">
    <property type="protein sequence ID" value="SFQ19154.1"/>
    <property type="molecule type" value="Genomic_DNA"/>
</dbReference>
<dbReference type="AlphaFoldDB" id="A0A1I5WHC3"/>
<accession>A0A1I5WHC3</accession>
<reference evidence="1 2" key="1">
    <citation type="submission" date="2016-10" db="EMBL/GenBank/DDBJ databases">
        <authorList>
            <person name="de Groot N.N."/>
        </authorList>
    </citation>
    <scope>NUCLEOTIDE SEQUENCE [LARGE SCALE GENOMIC DNA]</scope>
    <source>
        <strain evidence="1 2">DSM 44637</strain>
    </source>
</reference>
<sequence length="175" mass="19458">MNDVTVPPIPLSLQHLPTVGGLVVPWVTPRTTDGRYLFGSVDRERMGRALLNRWCGVCGLPLEHRAVLMMRLSDLPRQCTSEPALHPWCAAYTSESCPMIGGRLEHYRSSLPRLDTNMLSAPDAAARQGAAAEPWFAVWLAGYRVITDHGNLAASYAGTRPLRIRPITWRLPNIF</sequence>
<dbReference type="RefSeq" id="WP_013673412.1">
    <property type="nucleotide sequence ID" value="NZ_FOWC01000009.1"/>
</dbReference>
<evidence type="ECO:0000313" key="2">
    <source>
        <dbReference type="Proteomes" id="UP000199137"/>
    </source>
</evidence>
<proteinExistence type="predicted"/>
<organism evidence="1 2">
    <name type="scientific">Amycolatopsis rubida</name>
    <dbReference type="NCBI Taxonomy" id="112413"/>
    <lineage>
        <taxon>Bacteria</taxon>
        <taxon>Bacillati</taxon>
        <taxon>Actinomycetota</taxon>
        <taxon>Actinomycetes</taxon>
        <taxon>Pseudonocardiales</taxon>
        <taxon>Pseudonocardiaceae</taxon>
        <taxon>Amycolatopsis</taxon>
    </lineage>
</organism>
<protein>
    <submittedName>
        <fullName evidence="1">Uncharacterized protein</fullName>
    </submittedName>
</protein>
<dbReference type="STRING" id="112413.SAMN05421854_109232"/>
<dbReference type="OrthoDB" id="3211048at2"/>
<gene>
    <name evidence="1" type="ORF">SAMN05421854_109232</name>
</gene>
<name>A0A1I5WHC3_9PSEU</name>
<dbReference type="Proteomes" id="UP000199137">
    <property type="component" value="Unassembled WGS sequence"/>
</dbReference>